<keyword evidence="1" id="KW-0238">DNA-binding</keyword>
<dbReference type="Proteomes" id="UP001057991">
    <property type="component" value="Chromosome"/>
</dbReference>
<dbReference type="InterPro" id="IPR058532">
    <property type="entry name" value="YjbR/MT2646/Rv2570-like"/>
</dbReference>
<dbReference type="AlphaFoldDB" id="A0A9Q9LUV7"/>
<dbReference type="GO" id="GO:0003677">
    <property type="term" value="F:DNA binding"/>
    <property type="evidence" value="ECO:0007669"/>
    <property type="project" value="UniProtKB-KW"/>
</dbReference>
<dbReference type="InterPro" id="IPR038056">
    <property type="entry name" value="YjbR-like_sf"/>
</dbReference>
<proteinExistence type="predicted"/>
<evidence type="ECO:0000313" key="1">
    <source>
        <dbReference type="EMBL" id="UWP96765.1"/>
    </source>
</evidence>
<organism evidence="1 2">
    <name type="scientific">Aliiroseovarius crassostreae</name>
    <dbReference type="NCBI Taxonomy" id="154981"/>
    <lineage>
        <taxon>Bacteria</taxon>
        <taxon>Pseudomonadati</taxon>
        <taxon>Pseudomonadota</taxon>
        <taxon>Alphaproteobacteria</taxon>
        <taxon>Rhodobacterales</taxon>
        <taxon>Paracoccaceae</taxon>
        <taxon>Aliiroseovarius</taxon>
    </lineage>
</organism>
<dbReference type="EMBL" id="CP080776">
    <property type="protein sequence ID" value="UWP96765.1"/>
    <property type="molecule type" value="Genomic_DNA"/>
</dbReference>
<gene>
    <name evidence="1" type="ORF">K3X48_07290</name>
</gene>
<name>A0A9Q9LUV7_9RHOB</name>
<dbReference type="RefSeq" id="WP_259806775.1">
    <property type="nucleotide sequence ID" value="NZ_CP080776.1"/>
</dbReference>
<protein>
    <submittedName>
        <fullName evidence="1">MmcQ/YjbR family DNA-binding protein</fullName>
    </submittedName>
</protein>
<accession>A0A9Q9LUV7</accession>
<reference evidence="1" key="1">
    <citation type="submission" date="2021-08" db="EMBL/GenBank/DDBJ databases">
        <authorList>
            <person name="Nwanade C."/>
            <person name="Wang M."/>
            <person name="Masoudi A."/>
            <person name="Yu Z."/>
            <person name="Liu J."/>
        </authorList>
    </citation>
    <scope>NUCLEOTIDE SEQUENCE</scope>
    <source>
        <strain evidence="1">S056</strain>
    </source>
</reference>
<sequence length="119" mass="12993">MSRAFATALCHALPGAELTHPFGKTPEDHDVWKVGGKIFAAMSVDTDGVSVKCADVATADMLKEAGVAEKAPYFHKSWVRVPFGAGENELRHRIERSYGIIRNSLSKKLQATLPPWEDG</sequence>
<dbReference type="Gene3D" id="3.90.1150.30">
    <property type="match status" value="1"/>
</dbReference>
<evidence type="ECO:0000313" key="2">
    <source>
        <dbReference type="Proteomes" id="UP001057991"/>
    </source>
</evidence>
<dbReference type="SUPFAM" id="SSF142906">
    <property type="entry name" value="YjbR-like"/>
    <property type="match status" value="1"/>
</dbReference>
<dbReference type="Pfam" id="PF04237">
    <property type="entry name" value="YjbR"/>
    <property type="match status" value="1"/>
</dbReference>